<dbReference type="RefSeq" id="XP_008875511.1">
    <property type="nucleotide sequence ID" value="XM_008877289.1"/>
</dbReference>
<dbReference type="EMBL" id="KI913979">
    <property type="protein sequence ID" value="ETV95760.1"/>
    <property type="molecule type" value="Genomic_DNA"/>
</dbReference>
<dbReference type="VEuPathDB" id="FungiDB:H310_10826"/>
<organism evidence="1">
    <name type="scientific">Aphanomyces invadans</name>
    <dbReference type="NCBI Taxonomy" id="157072"/>
    <lineage>
        <taxon>Eukaryota</taxon>
        <taxon>Sar</taxon>
        <taxon>Stramenopiles</taxon>
        <taxon>Oomycota</taxon>
        <taxon>Saprolegniomycetes</taxon>
        <taxon>Saprolegniales</taxon>
        <taxon>Verrucalvaceae</taxon>
        <taxon>Aphanomyces</taxon>
    </lineage>
</organism>
<sequence length="121" mass="12775">MWPCSSCAHFSSCVVKYTSRLRRRNRVGAWHTNSGSVVVASTSAVASSCATSFSSNGSGFPSAALLVAVGTSGVSSSCSGSLVARLSAVECLPPGKRHQPARPKHNARYRSHMTMRNSLMQ</sequence>
<name>A0A024TNN9_9STRA</name>
<gene>
    <name evidence="1" type="ORF">H310_10826</name>
</gene>
<dbReference type="AlphaFoldDB" id="A0A024TNN9"/>
<proteinExistence type="predicted"/>
<accession>A0A024TNN9</accession>
<evidence type="ECO:0000313" key="1">
    <source>
        <dbReference type="EMBL" id="ETV95760.1"/>
    </source>
</evidence>
<reference evidence="1" key="1">
    <citation type="submission" date="2013-12" db="EMBL/GenBank/DDBJ databases">
        <title>The Genome Sequence of Aphanomyces invadans NJM9701.</title>
        <authorList>
            <consortium name="The Broad Institute Genomics Platform"/>
            <person name="Russ C."/>
            <person name="Tyler B."/>
            <person name="van West P."/>
            <person name="Dieguez-Uribeondo J."/>
            <person name="Young S.K."/>
            <person name="Zeng Q."/>
            <person name="Gargeya S."/>
            <person name="Fitzgerald M."/>
            <person name="Abouelleil A."/>
            <person name="Alvarado L."/>
            <person name="Chapman S.B."/>
            <person name="Gainer-Dewar J."/>
            <person name="Goldberg J."/>
            <person name="Griggs A."/>
            <person name="Gujja S."/>
            <person name="Hansen M."/>
            <person name="Howarth C."/>
            <person name="Imamovic A."/>
            <person name="Ireland A."/>
            <person name="Larimer J."/>
            <person name="McCowan C."/>
            <person name="Murphy C."/>
            <person name="Pearson M."/>
            <person name="Poon T.W."/>
            <person name="Priest M."/>
            <person name="Roberts A."/>
            <person name="Saif S."/>
            <person name="Shea T."/>
            <person name="Sykes S."/>
            <person name="Wortman J."/>
            <person name="Nusbaum C."/>
            <person name="Birren B."/>
        </authorList>
    </citation>
    <scope>NUCLEOTIDE SEQUENCE [LARGE SCALE GENOMIC DNA]</scope>
    <source>
        <strain evidence="1">NJM9701</strain>
    </source>
</reference>
<protein>
    <submittedName>
        <fullName evidence="1">Uncharacterized protein</fullName>
    </submittedName>
</protein>
<dbReference type="GeneID" id="20087876"/>